<name>A0A448WWJ0_9PLAT</name>
<dbReference type="AlphaFoldDB" id="A0A448WWJ0"/>
<evidence type="ECO:0000313" key="2">
    <source>
        <dbReference type="Proteomes" id="UP000784294"/>
    </source>
</evidence>
<reference evidence="1" key="1">
    <citation type="submission" date="2018-11" db="EMBL/GenBank/DDBJ databases">
        <authorList>
            <consortium name="Pathogen Informatics"/>
        </authorList>
    </citation>
    <scope>NUCLEOTIDE SEQUENCE</scope>
</reference>
<gene>
    <name evidence="1" type="ORF">PXEA_LOCUS15338</name>
</gene>
<dbReference type="Proteomes" id="UP000784294">
    <property type="component" value="Unassembled WGS sequence"/>
</dbReference>
<evidence type="ECO:0000313" key="1">
    <source>
        <dbReference type="EMBL" id="VEL21898.1"/>
    </source>
</evidence>
<protein>
    <submittedName>
        <fullName evidence="1">Uncharacterized protein</fullName>
    </submittedName>
</protein>
<keyword evidence="2" id="KW-1185">Reference proteome</keyword>
<organism evidence="1 2">
    <name type="scientific">Protopolystoma xenopodis</name>
    <dbReference type="NCBI Taxonomy" id="117903"/>
    <lineage>
        <taxon>Eukaryota</taxon>
        <taxon>Metazoa</taxon>
        <taxon>Spiralia</taxon>
        <taxon>Lophotrochozoa</taxon>
        <taxon>Platyhelminthes</taxon>
        <taxon>Monogenea</taxon>
        <taxon>Polyopisthocotylea</taxon>
        <taxon>Polystomatidea</taxon>
        <taxon>Polystomatidae</taxon>
        <taxon>Protopolystoma</taxon>
    </lineage>
</organism>
<accession>A0A448WWJ0</accession>
<dbReference type="EMBL" id="CAAALY010053684">
    <property type="protein sequence ID" value="VEL21898.1"/>
    <property type="molecule type" value="Genomic_DNA"/>
</dbReference>
<sequence>MQKDSCLYFCPYCISLPVYTHSSPTLPQCPLLSSSASALSGNPRLVNIFRSNHTWELRCLGNTKRRPDGPGLMDTRYALQVRWEIKTRQRLPASPLRWTRLAHMRRKMGFPRIS</sequence>
<comment type="caution">
    <text evidence="1">The sequence shown here is derived from an EMBL/GenBank/DDBJ whole genome shotgun (WGS) entry which is preliminary data.</text>
</comment>
<proteinExistence type="predicted"/>